<dbReference type="PANTHER" id="PTHR37984">
    <property type="entry name" value="PROTEIN CBG26694"/>
    <property type="match status" value="1"/>
</dbReference>
<keyword evidence="6" id="KW-0378">Hydrolase</keyword>
<dbReference type="EMBL" id="JACVVK020000256">
    <property type="protein sequence ID" value="KAK7481822.1"/>
    <property type="molecule type" value="Genomic_DNA"/>
</dbReference>
<dbReference type="GO" id="GO:0008233">
    <property type="term" value="F:peptidase activity"/>
    <property type="evidence" value="ECO:0007669"/>
    <property type="project" value="UniProtKB-KW"/>
</dbReference>
<keyword evidence="5" id="KW-0255">Endonuclease</keyword>
<protein>
    <recommendedName>
        <fullName evidence="8">Reverse transcriptase domain-containing protein</fullName>
    </recommendedName>
</protein>
<dbReference type="PROSITE" id="PS50878">
    <property type="entry name" value="RT_POL"/>
    <property type="match status" value="1"/>
</dbReference>
<dbReference type="Gene3D" id="3.30.70.270">
    <property type="match status" value="2"/>
</dbReference>
<dbReference type="SUPFAM" id="SSF56672">
    <property type="entry name" value="DNA/RNA polymerases"/>
    <property type="match status" value="1"/>
</dbReference>
<dbReference type="InterPro" id="IPR043502">
    <property type="entry name" value="DNA/RNA_pol_sf"/>
</dbReference>
<reference evidence="9 10" key="1">
    <citation type="journal article" date="2023" name="Sci. Data">
        <title>Genome assembly of the Korean intertidal mud-creeper Batillaria attramentaria.</title>
        <authorList>
            <person name="Patra A.K."/>
            <person name="Ho P.T."/>
            <person name="Jun S."/>
            <person name="Lee S.J."/>
            <person name="Kim Y."/>
            <person name="Won Y.J."/>
        </authorList>
    </citation>
    <scope>NUCLEOTIDE SEQUENCE [LARGE SCALE GENOMIC DNA]</scope>
    <source>
        <strain evidence="9">Wonlab-2016</strain>
    </source>
</reference>
<evidence type="ECO:0000313" key="10">
    <source>
        <dbReference type="Proteomes" id="UP001519460"/>
    </source>
</evidence>
<organism evidence="9 10">
    <name type="scientific">Batillaria attramentaria</name>
    <dbReference type="NCBI Taxonomy" id="370345"/>
    <lineage>
        <taxon>Eukaryota</taxon>
        <taxon>Metazoa</taxon>
        <taxon>Spiralia</taxon>
        <taxon>Lophotrochozoa</taxon>
        <taxon>Mollusca</taxon>
        <taxon>Gastropoda</taxon>
        <taxon>Caenogastropoda</taxon>
        <taxon>Sorbeoconcha</taxon>
        <taxon>Cerithioidea</taxon>
        <taxon>Batillariidae</taxon>
        <taxon>Batillaria</taxon>
    </lineage>
</organism>
<keyword evidence="1" id="KW-0645">Protease</keyword>
<dbReference type="Pfam" id="PF17917">
    <property type="entry name" value="RT_RNaseH"/>
    <property type="match status" value="1"/>
</dbReference>
<name>A0ABD0K339_9CAEN</name>
<dbReference type="Proteomes" id="UP001519460">
    <property type="component" value="Unassembled WGS sequence"/>
</dbReference>
<dbReference type="InterPro" id="IPR000477">
    <property type="entry name" value="RT_dom"/>
</dbReference>
<dbReference type="GO" id="GO:0004519">
    <property type="term" value="F:endonuclease activity"/>
    <property type="evidence" value="ECO:0007669"/>
    <property type="project" value="UniProtKB-KW"/>
</dbReference>
<dbReference type="PANTHER" id="PTHR37984:SF5">
    <property type="entry name" value="PROTEIN NYNRIN-LIKE"/>
    <property type="match status" value="1"/>
</dbReference>
<dbReference type="InterPro" id="IPR041373">
    <property type="entry name" value="RT_RNaseH"/>
</dbReference>
<accession>A0ABD0K339</accession>
<dbReference type="GO" id="GO:0003964">
    <property type="term" value="F:RNA-directed DNA polymerase activity"/>
    <property type="evidence" value="ECO:0007669"/>
    <property type="project" value="UniProtKB-KW"/>
</dbReference>
<evidence type="ECO:0000256" key="3">
    <source>
        <dbReference type="ARBA" id="ARBA00022695"/>
    </source>
</evidence>
<dbReference type="InterPro" id="IPR050951">
    <property type="entry name" value="Retrovirus_Pol_polyprotein"/>
</dbReference>
<evidence type="ECO:0000256" key="4">
    <source>
        <dbReference type="ARBA" id="ARBA00022722"/>
    </source>
</evidence>
<evidence type="ECO:0000256" key="1">
    <source>
        <dbReference type="ARBA" id="ARBA00022670"/>
    </source>
</evidence>
<feature type="domain" description="Reverse transcriptase" evidence="8">
    <location>
        <begin position="128"/>
        <end position="305"/>
    </location>
</feature>
<keyword evidence="10" id="KW-1185">Reference proteome</keyword>
<evidence type="ECO:0000256" key="6">
    <source>
        <dbReference type="ARBA" id="ARBA00022801"/>
    </source>
</evidence>
<dbReference type="FunFam" id="3.10.10.10:FF:000007">
    <property type="entry name" value="Retrovirus-related Pol polyprotein from transposon 17.6-like Protein"/>
    <property type="match status" value="1"/>
</dbReference>
<sequence>MGPHRTSVLHANLLKRWVDRPTSVEPNRCAVIVGKEETESNIPLPNLTVADSSEQDKVHFCEQLQGEDKARIRQVCENFKSVFDSRPGRTHLIQHRVNTITEEPCRQRPYPIPLAMSETVGKDIDAMLEAGLIRKSESCWAAPIVLIKKGDGTVRMCVDYRRLNSVTVADPYPMPRIQDILARLGSASCFSKLDLTKGYYQIPLHEDAIVKSAFVTPGGHYEFLVMPFGMRNAAATFMRLMDQVLNDVPGVFAYMDDVLAATESIADHSRCLVVALERLKDAHLTAKPEKCFIAYPEVEFLGFLLKGGLVGAQEAKEDLIQAIPVPATKKAVRSFLGLVSFYRNFIPHFSAIAAPLSDLTKKTKPNTVVWTQECEEAFVALKNALVNKPVLHTPDMSLPFVLQTDASDTGLGAVLLQVKDSQRVPVEFRSRKLNAAEARYSTVEKECLAIVWATSIFRQYLLGRHFLIESDHQPLSWLSQVKDTNRKLLRWSLELQEFDYEVKYVRGEANVLADALSRLN</sequence>
<dbReference type="InterPro" id="IPR043128">
    <property type="entry name" value="Rev_trsase/Diguanyl_cyclase"/>
</dbReference>
<evidence type="ECO:0000256" key="2">
    <source>
        <dbReference type="ARBA" id="ARBA00022679"/>
    </source>
</evidence>
<evidence type="ECO:0000256" key="5">
    <source>
        <dbReference type="ARBA" id="ARBA00022759"/>
    </source>
</evidence>
<comment type="caution">
    <text evidence="9">The sequence shown here is derived from an EMBL/GenBank/DDBJ whole genome shotgun (WGS) entry which is preliminary data.</text>
</comment>
<dbReference type="CDD" id="cd09274">
    <property type="entry name" value="RNase_HI_RT_Ty3"/>
    <property type="match status" value="1"/>
</dbReference>
<keyword evidence="2" id="KW-0808">Transferase</keyword>
<gene>
    <name evidence="9" type="ORF">BaRGS_00026969</name>
</gene>
<keyword evidence="7" id="KW-0695">RNA-directed DNA polymerase</keyword>
<dbReference type="FunFam" id="3.30.70.270:FF:000020">
    <property type="entry name" value="Transposon Tf2-6 polyprotein-like Protein"/>
    <property type="match status" value="1"/>
</dbReference>
<evidence type="ECO:0000313" key="9">
    <source>
        <dbReference type="EMBL" id="KAK7481822.1"/>
    </source>
</evidence>
<dbReference type="Pfam" id="PF00078">
    <property type="entry name" value="RVT_1"/>
    <property type="match status" value="1"/>
</dbReference>
<dbReference type="FunFam" id="3.10.20.370:FF:000001">
    <property type="entry name" value="Retrovirus-related Pol polyprotein from transposon 17.6-like protein"/>
    <property type="match status" value="1"/>
</dbReference>
<evidence type="ECO:0000256" key="7">
    <source>
        <dbReference type="ARBA" id="ARBA00022918"/>
    </source>
</evidence>
<dbReference type="AlphaFoldDB" id="A0ABD0K339"/>
<evidence type="ECO:0000259" key="8">
    <source>
        <dbReference type="PROSITE" id="PS50878"/>
    </source>
</evidence>
<dbReference type="Gene3D" id="3.10.20.370">
    <property type="match status" value="1"/>
</dbReference>
<dbReference type="Gene3D" id="3.10.10.10">
    <property type="entry name" value="HIV Type 1 Reverse Transcriptase, subunit A, domain 1"/>
    <property type="match status" value="1"/>
</dbReference>
<proteinExistence type="predicted"/>
<keyword evidence="4" id="KW-0540">Nuclease</keyword>
<dbReference type="GO" id="GO:0006508">
    <property type="term" value="P:proteolysis"/>
    <property type="evidence" value="ECO:0007669"/>
    <property type="project" value="UniProtKB-KW"/>
</dbReference>
<keyword evidence="3" id="KW-0548">Nucleotidyltransferase</keyword>
<dbReference type="CDD" id="cd01647">
    <property type="entry name" value="RT_LTR"/>
    <property type="match status" value="1"/>
</dbReference>